<sequence>MKNIREELITCIINDIYANAQGDDWNEIYEELIHALKNRTELSEEEKKFAINESTWDKNFFNLTKKGPKYICSTCKKLGYTIDDCEHCLRECLRKDFSNWTSNNSKIDEAIREAQLQMPLPRALTEWIPYIHLENIEFFKQGGCSSIYTATWTKGLITSFDKKLQMFERSPNISVVLKFLKGSATANDRLINEV</sequence>
<dbReference type="OrthoDB" id="2386294at2759"/>
<dbReference type="EMBL" id="CAJVPZ010014813">
    <property type="protein sequence ID" value="CAG8660945.1"/>
    <property type="molecule type" value="Genomic_DNA"/>
</dbReference>
<dbReference type="AlphaFoldDB" id="A0A9N9E165"/>
<organism evidence="1 2">
    <name type="scientific">Racocetra fulgida</name>
    <dbReference type="NCBI Taxonomy" id="60492"/>
    <lineage>
        <taxon>Eukaryota</taxon>
        <taxon>Fungi</taxon>
        <taxon>Fungi incertae sedis</taxon>
        <taxon>Mucoromycota</taxon>
        <taxon>Glomeromycotina</taxon>
        <taxon>Glomeromycetes</taxon>
        <taxon>Diversisporales</taxon>
        <taxon>Gigasporaceae</taxon>
        <taxon>Racocetra</taxon>
    </lineage>
</organism>
<gene>
    <name evidence="1" type="ORF">RFULGI_LOCUS8845</name>
</gene>
<name>A0A9N9E165_9GLOM</name>
<evidence type="ECO:0000313" key="2">
    <source>
        <dbReference type="Proteomes" id="UP000789396"/>
    </source>
</evidence>
<comment type="caution">
    <text evidence="1">The sequence shown here is derived from an EMBL/GenBank/DDBJ whole genome shotgun (WGS) entry which is preliminary data.</text>
</comment>
<accession>A0A9N9E165</accession>
<dbReference type="Proteomes" id="UP000789396">
    <property type="component" value="Unassembled WGS sequence"/>
</dbReference>
<keyword evidence="2" id="KW-1185">Reference proteome</keyword>
<evidence type="ECO:0000313" key="1">
    <source>
        <dbReference type="EMBL" id="CAG8660945.1"/>
    </source>
</evidence>
<reference evidence="1" key="1">
    <citation type="submission" date="2021-06" db="EMBL/GenBank/DDBJ databases">
        <authorList>
            <person name="Kallberg Y."/>
            <person name="Tangrot J."/>
            <person name="Rosling A."/>
        </authorList>
    </citation>
    <scope>NUCLEOTIDE SEQUENCE</scope>
    <source>
        <strain evidence="1">IN212</strain>
    </source>
</reference>
<protein>
    <submittedName>
        <fullName evidence="1">18891_t:CDS:1</fullName>
    </submittedName>
</protein>
<proteinExistence type="predicted"/>